<dbReference type="OrthoDB" id="9774900at2"/>
<sequence length="285" mass="31404">MKFKGRRQSSNVEDQRGKQGSGLLNFKGGIIGTLIIAAIVYFLGGNPMQVLNLMNSGETSGQTEAVELSEHEREMTEFVSVVLADTEDVWHRLFNDQGLTYREPKLVLFRGSVNSACGYAQAATGPFYCSGDEKVYLDLQFLEKLQKKLGAEGDFAVAYIIAHEVGHHVQNLLGTMDKLNHSRSKASEKEMNALTVKLELQADFFAGVWVHHAQKMKQMMEAGDMDEALNAAVAVGDDQIQMNSQGYITPDSFTHGTSAQRKHWLLKGIETGDVAQGNTFNGRAL</sequence>
<evidence type="ECO:0000313" key="7">
    <source>
        <dbReference type="Proteomes" id="UP000249239"/>
    </source>
</evidence>
<proteinExistence type="predicted"/>
<dbReference type="AlphaFoldDB" id="A0A2W7NGI0"/>
<name>A0A2W7NGI0_9BACT</name>
<organism evidence="6 7">
    <name type="scientific">Breznakibacter xylanolyticus</name>
    <dbReference type="NCBI Taxonomy" id="990"/>
    <lineage>
        <taxon>Bacteria</taxon>
        <taxon>Pseudomonadati</taxon>
        <taxon>Bacteroidota</taxon>
        <taxon>Bacteroidia</taxon>
        <taxon>Marinilabiliales</taxon>
        <taxon>Marinilabiliaceae</taxon>
        <taxon>Breznakibacter</taxon>
    </lineage>
</organism>
<dbReference type="EMBL" id="QKZK01000004">
    <property type="protein sequence ID" value="PZX19515.1"/>
    <property type="molecule type" value="Genomic_DNA"/>
</dbReference>
<comment type="caution">
    <text evidence="6">The sequence shown here is derived from an EMBL/GenBank/DDBJ whole genome shotgun (WGS) entry which is preliminary data.</text>
</comment>
<evidence type="ECO:0000256" key="2">
    <source>
        <dbReference type="ARBA" id="ARBA00022692"/>
    </source>
</evidence>
<evidence type="ECO:0008006" key="8">
    <source>
        <dbReference type="Google" id="ProtNLM"/>
    </source>
</evidence>
<dbReference type="RefSeq" id="WP_111444494.1">
    <property type="nucleotide sequence ID" value="NZ_QKZK01000004.1"/>
</dbReference>
<evidence type="ECO:0000256" key="5">
    <source>
        <dbReference type="SAM" id="Phobius"/>
    </source>
</evidence>
<evidence type="ECO:0000256" key="3">
    <source>
        <dbReference type="ARBA" id="ARBA00022989"/>
    </source>
</evidence>
<dbReference type="InterPro" id="IPR007343">
    <property type="entry name" value="Uncharacterised_pept_Zn_put"/>
</dbReference>
<dbReference type="PANTHER" id="PTHR30168">
    <property type="entry name" value="PUTATIVE MEMBRANE PROTEIN YPFJ"/>
    <property type="match status" value="1"/>
</dbReference>
<evidence type="ECO:0000313" key="6">
    <source>
        <dbReference type="EMBL" id="PZX19515.1"/>
    </source>
</evidence>
<keyword evidence="2 5" id="KW-0812">Transmembrane</keyword>
<dbReference type="Pfam" id="PF04228">
    <property type="entry name" value="Zn_peptidase"/>
    <property type="match status" value="1"/>
</dbReference>
<dbReference type="GO" id="GO:0016020">
    <property type="term" value="C:membrane"/>
    <property type="evidence" value="ECO:0007669"/>
    <property type="project" value="UniProtKB-SubCell"/>
</dbReference>
<gene>
    <name evidence="6" type="ORF">LX69_00783</name>
</gene>
<evidence type="ECO:0000256" key="1">
    <source>
        <dbReference type="ARBA" id="ARBA00004167"/>
    </source>
</evidence>
<dbReference type="Proteomes" id="UP000249239">
    <property type="component" value="Unassembled WGS sequence"/>
</dbReference>
<reference evidence="6 7" key="1">
    <citation type="submission" date="2018-06" db="EMBL/GenBank/DDBJ databases">
        <title>Genomic Encyclopedia of Archaeal and Bacterial Type Strains, Phase II (KMG-II): from individual species to whole genera.</title>
        <authorList>
            <person name="Goeker M."/>
        </authorList>
    </citation>
    <scope>NUCLEOTIDE SEQUENCE [LARGE SCALE GENOMIC DNA]</scope>
    <source>
        <strain evidence="6 7">DSM 6779</strain>
    </source>
</reference>
<keyword evidence="7" id="KW-1185">Reference proteome</keyword>
<protein>
    <recommendedName>
        <fullName evidence="8">Metalloprotease</fullName>
    </recommendedName>
</protein>
<feature type="transmembrane region" description="Helical" evidence="5">
    <location>
        <begin position="21"/>
        <end position="44"/>
    </location>
</feature>
<keyword evidence="3 5" id="KW-1133">Transmembrane helix</keyword>
<evidence type="ECO:0000256" key="4">
    <source>
        <dbReference type="ARBA" id="ARBA00023136"/>
    </source>
</evidence>
<dbReference type="PANTHER" id="PTHR30168:SF0">
    <property type="entry name" value="INNER MEMBRANE PROTEIN"/>
    <property type="match status" value="1"/>
</dbReference>
<keyword evidence="4 5" id="KW-0472">Membrane</keyword>
<comment type="subcellular location">
    <subcellularLocation>
        <location evidence="1">Membrane</location>
        <topology evidence="1">Single-pass membrane protein</topology>
    </subcellularLocation>
</comment>
<accession>A0A2W7NGI0</accession>